<dbReference type="InterPro" id="IPR010071">
    <property type="entry name" value="AA_adenyl_dom"/>
</dbReference>
<dbReference type="Pfam" id="PF00668">
    <property type="entry name" value="Condensation"/>
    <property type="match status" value="4"/>
</dbReference>
<dbReference type="CDD" id="cd05930">
    <property type="entry name" value="A_NRPS"/>
    <property type="match status" value="2"/>
</dbReference>
<dbReference type="Gene3D" id="3.30.300.30">
    <property type="match status" value="2"/>
</dbReference>
<dbReference type="GO" id="GO:0005737">
    <property type="term" value="C:cytoplasm"/>
    <property type="evidence" value="ECO:0007669"/>
    <property type="project" value="TreeGrafter"/>
</dbReference>
<dbReference type="InterPro" id="IPR036736">
    <property type="entry name" value="ACP-like_sf"/>
</dbReference>
<dbReference type="Pfam" id="PF13193">
    <property type="entry name" value="AMP-binding_C"/>
    <property type="match status" value="1"/>
</dbReference>
<dbReference type="NCBIfam" id="TIGR01720">
    <property type="entry name" value="NRPS-para261"/>
    <property type="match status" value="1"/>
</dbReference>
<dbReference type="InterPro" id="IPR045851">
    <property type="entry name" value="AMP-bd_C_sf"/>
</dbReference>
<keyword evidence="2" id="KW-0596">Phosphopantetheine</keyword>
<dbReference type="InterPro" id="IPR009081">
    <property type="entry name" value="PP-bd_ACP"/>
</dbReference>
<dbReference type="PROSITE" id="PS00455">
    <property type="entry name" value="AMP_BINDING"/>
    <property type="match status" value="2"/>
</dbReference>
<keyword evidence="4" id="KW-0677">Repeat</keyword>
<dbReference type="GO" id="GO:0031177">
    <property type="term" value="F:phosphopantetheine binding"/>
    <property type="evidence" value="ECO:0007669"/>
    <property type="project" value="InterPro"/>
</dbReference>
<evidence type="ECO:0000256" key="2">
    <source>
        <dbReference type="ARBA" id="ARBA00022450"/>
    </source>
</evidence>
<dbReference type="InterPro" id="IPR029058">
    <property type="entry name" value="AB_hydrolase_fold"/>
</dbReference>
<sequence length="3079" mass="330899">MGTSPADGHPASGNGAHRRAPGEGFPRPAPDGVFKLTAAQRGIWFAQHLAGDSPISVAQYVEILGELNTELLLEACRTAGTEFGSGHLHLIEVDGEPCQFVDHLPDAPVSVVDLRRHADPVATAHRLMTEDYAAPLDLLHDHLMVCVVYRVGDDHYLWYQRAHHIALDGFAAVTMLQRITELYNAWLREEEPTPAAAKDLTEITDQDLAYRGSTRFDNDRNYWTEHLAGAPPVVSLAGRVGKPTIHPALVSAALSPDTAALLDAVVAERSTSVTPIVVAAFAAYLARMTGSDEVLLSLPVSGRHSALLRRSGGMVANVVPLRVRVGSRSVGELVDAVQGELTSALRRQRYRQEDIFRDMGIARDETASFGPAVNLMMIDNEVVLGDTTGRLHVLTSGPTADLFVNIYPGAGKDSTHIDFQGNPNIYQPDELAGHHSRFLMFLHEFLARGTRYRVDRLPLLTPEESAHLLPVRGGDAAPARLLPDILAESAHRHHAADAIATPGATLTYGELDILSSQLARQLIARGCGPETTVAIMLRRSVESIIAAWAVAKSGAAIVQVDPEYPAKRIEHMIADSGARVGITITAYTGRLPHSTAPVVLDDPRTAAACRDTIGAPIGDSERTRPLRPNDLAYLTYTSGSTGTPKGVQVTHTGLADLIADRSDVCGVDATARVSYALSPSFDASLEQFLVCFANGATLLVVPPEVIGGDDLTDLLAAQHVTHLTLTPAMLASVDPRQLTDLRVVVVGGDVCPPHVIERWTHDAAMFNEYGPTETTITAASAPITPGRDLTAGGPIRGMSAMVLDRWLQPVPKGTAGEVYLAGPGVARGYSRRFAETAARFVADPHGGPGQRMYRTGDMARWVGDGPTLELELLGRSDFQVKIRGYRIEPGEIDAALTAHADVDISVTVPVRNNAGATVLASYVVPLRGRHVDPLALQRFARDTLPPHLVPAVIVPLDALPVNAFGKLDRAALPAPAFGTTTAGRAPSTPREHRVAQLFSEILDVTEVGADDSFFALGGDSILSIQLVARAKAEGLSLSTQDVFEHKTVAGLAAIAADAGGGPHLAELPGGGAGTMPLTPIVYAMLARGRFDRFAQATLVELPADVEHADLVAALRAVMDRHDMLRAALRDAHSAAPYIEVAEPGTVDTDALVHSVRLPRRDATEVDARLQAAADRLDPANGIVVQLVRMSDDTPRPDLMWVVIHHLAVDAVSWRILLGDLAQAWHRISAGAEPAFGPATTTVRRWSHSLTDRAAERRATELDLWKSILAPGDTLLGTRALDPRRDTAATAGRVEVHVPADVAEAVLTTVPARFHGTPNDPLLAALALALGQWRRRHGADADTELISLEGHGREEHAVPGADLSATVGWFTTRFPVRVDLRGLDSDDAFAGGAAAGTAIVRAKEHLRAIPDSGIGYGILRCLDAEAGAELAALAEPQIAFNYLGRVGVHEQSGAWMPTTEFPSLTGTGDPAMALPAVLDVNAIAEPGPDGLELDATWEFAAEVLDAADVEELAGLWVRALRGLATHVRSDAAGGFTPSDFPLVDLDQDDIDRWQLEYPTMTDVWPLTALQSGLLFHAIYDTDRADGYTVQATLTLAGQVDTDRMRAAAQTLIDRHDSLRTAFAESAAGPRQIVMSGVRVDWRDSDLTEIADTGERARERRRITATASAPFDTARPPLLRFHLIRTGATAFELLLTNHHIVLDGWSMPLLIHELLTLYAGDGDPAALAPAGSYRDYLHWLHEQDRDAALTAWQTVLAGMESPTLVTGRPDRTVPPDNGEVSRNLDAETTAAITDLARTFGVTANTTVQVAWAVLLTTLTGRSDVVFGNTVSDRPPHLPGIERMVGLFINTLPVRIRLEPGETVADLLTRVQSEQAATLDHRYLGLAELQRATGFTDMFDTVTVLESYPLDREQLAHNLHDAGLRLVDIDARDATPYPLSLQVTPPRPGRAGDSDAAGSATHTVMLRFSCDRLDADTARTLLDRYAQILNRIATDPTTTVAAIAVSSNSQPAEPRAATGTAPAGRTLRDILTDTARAHPDAVAVRSDTTTLTYRELAARAHRLAQRLLAQGARPETVVAVVVPRSTELAVAIWAVAETGAAFLPLDPGNPAERLADLLADSRSALGVTTSAVAHHLPGTVEWTLADSDPARETGPTPAAQELLLDHAAYLIYTSGSTGRPKAVHLTHRGLAGLVAEHADAFGVDTTSAVLQVASPGFDACVSELLLAHGHGACLVIAPPDVYGGAGLEELVRVHRVTHAIITPSVLDTMDPARVPQLTTVAVVGEATGPDLVTRWAPARRLMNHYGPTETTIWATGSDGLTPGEPVTIGTPIRGLSVTVRDMWLRPVPDGVAGELYVRGPALARGYFDRPATTAARFVADPQSPHGGRLYRTGDTVRWTHTPRGPQLEYLGRSDQQVKIHGQRIEPGEIDARLTRHTSVAAATTVDRPGPAGEPVLVSYVVAAPGATIDPAALRAGLEHELAHYMNPTAIVELEQMPRTPAGKIDRKALREYDFRSDQLTGRAPATAEEELIAKLFAEVLHLDTVYADSNFFTLGGDSIVSMRLVALARSAGLTLTPRDVFEAKTVAALAEMVRDTVTDPSLSHGPVHRAEDRPPRPADFPLVELTTSDIERLAHRYPDLADVWPLSPMQAGIRFHSSYNADAGDNYTVQTTIAFTGAVDGERLRRAAQALIDRHDILRAAFTDTTSGPCQLVLDHAPVRFRQIDLTATTPTPTAPDVDHLAAAEAAEGFDLTAPPLIRFTLITVGPDTFRLLVTNHHVILDGWSMPLLMGELLEYYGTPAHIDTAEPAPSYRDYLAWLHRQDLAASAAAWAHEYADVESPTRVARADAATRDTSAGEVDALLPADRVADLRRLAADAAVTVNTAVAAAWALTLRELTGDTDVIFGSAVSGRPPELPQVDRTLGMFLNTIPVRVPLEPTLTIEQLLTRIQRYQTRMLDHHHIGLPDIHRAAGTTALFDTAVAFQSFPVDRSALQQLVDAAGLRIDDITGVDATPYPLSLVVAPEHTEPEAPQALRLTLRFLDDEFDTRRARRILDRFTELLHRIAADPALSLIHISEPTRLR</sequence>
<dbReference type="Proteomes" id="UP000239874">
    <property type="component" value="Unassembled WGS sequence"/>
</dbReference>
<dbReference type="Gene3D" id="3.40.50.1820">
    <property type="entry name" value="alpha/beta hydrolase"/>
    <property type="match status" value="1"/>
</dbReference>
<protein>
    <submittedName>
        <fullName evidence="8">Non-ribosomal peptide synthetase</fullName>
    </submittedName>
</protein>
<gene>
    <name evidence="8" type="ORF">C5E45_33530</name>
</gene>
<name>A0A2S6AB87_9NOCA</name>
<dbReference type="InterPro" id="IPR006162">
    <property type="entry name" value="Ppantetheine_attach_site"/>
</dbReference>
<evidence type="ECO:0000313" key="9">
    <source>
        <dbReference type="Proteomes" id="UP000239874"/>
    </source>
</evidence>
<feature type="region of interest" description="Disordered" evidence="6">
    <location>
        <begin position="2597"/>
        <end position="2616"/>
    </location>
</feature>
<dbReference type="PANTHER" id="PTHR45527:SF1">
    <property type="entry name" value="FATTY ACID SYNTHASE"/>
    <property type="match status" value="1"/>
</dbReference>
<dbReference type="CDD" id="cd19543">
    <property type="entry name" value="DCL_NRPS"/>
    <property type="match status" value="1"/>
</dbReference>
<dbReference type="InterPro" id="IPR010060">
    <property type="entry name" value="NRPS_synth"/>
</dbReference>
<dbReference type="GO" id="GO:0017000">
    <property type="term" value="P:antibiotic biosynthetic process"/>
    <property type="evidence" value="ECO:0007669"/>
    <property type="project" value="UniProtKB-KW"/>
</dbReference>
<dbReference type="PANTHER" id="PTHR45527">
    <property type="entry name" value="NONRIBOSOMAL PEPTIDE SYNTHETASE"/>
    <property type="match status" value="1"/>
</dbReference>
<evidence type="ECO:0000256" key="6">
    <source>
        <dbReference type="SAM" id="MobiDB-lite"/>
    </source>
</evidence>
<dbReference type="InterPro" id="IPR020806">
    <property type="entry name" value="PKS_PP-bd"/>
</dbReference>
<dbReference type="SUPFAM" id="SSF47336">
    <property type="entry name" value="ACP-like"/>
    <property type="match status" value="2"/>
</dbReference>
<evidence type="ECO:0000256" key="5">
    <source>
        <dbReference type="ARBA" id="ARBA00023194"/>
    </source>
</evidence>
<dbReference type="Gene3D" id="2.30.38.10">
    <property type="entry name" value="Luciferase, Domain 3"/>
    <property type="match status" value="2"/>
</dbReference>
<evidence type="ECO:0000259" key="7">
    <source>
        <dbReference type="PROSITE" id="PS50075"/>
    </source>
</evidence>
<comment type="caution">
    <text evidence="8">The sequence shown here is derived from an EMBL/GenBank/DDBJ whole genome shotgun (WGS) entry which is preliminary data.</text>
</comment>
<evidence type="ECO:0000256" key="1">
    <source>
        <dbReference type="ARBA" id="ARBA00001957"/>
    </source>
</evidence>
<feature type="domain" description="Carrier" evidence="7">
    <location>
        <begin position="2520"/>
        <end position="2594"/>
    </location>
</feature>
<dbReference type="FunFam" id="1.10.1200.10:FF:000005">
    <property type="entry name" value="Nonribosomal peptide synthetase 1"/>
    <property type="match status" value="2"/>
</dbReference>
<feature type="region of interest" description="Disordered" evidence="6">
    <location>
        <begin position="1934"/>
        <end position="1954"/>
    </location>
</feature>
<accession>A0A2S6AB87</accession>
<feature type="domain" description="Carrier" evidence="7">
    <location>
        <begin position="985"/>
        <end position="1059"/>
    </location>
</feature>
<dbReference type="GO" id="GO:0008610">
    <property type="term" value="P:lipid biosynthetic process"/>
    <property type="evidence" value="ECO:0007669"/>
    <property type="project" value="UniProtKB-ARBA"/>
</dbReference>
<reference evidence="8 9" key="1">
    <citation type="submission" date="2018-02" db="EMBL/GenBank/DDBJ databases">
        <title>8 Nocardia nova and 1 Nocardia cyriacigeorgica strain used for evolution to TMP-SMX.</title>
        <authorList>
            <person name="Mehta H."/>
            <person name="Weng J."/>
            <person name="Shamoo Y."/>
        </authorList>
    </citation>
    <scope>NUCLEOTIDE SEQUENCE [LARGE SCALE GENOMIC DNA]</scope>
    <source>
        <strain evidence="8 9">MDA3139</strain>
    </source>
</reference>
<dbReference type="InterPro" id="IPR000873">
    <property type="entry name" value="AMP-dep_synth/lig_dom"/>
</dbReference>
<feature type="region of interest" description="Disordered" evidence="6">
    <location>
        <begin position="1"/>
        <end position="31"/>
    </location>
</feature>
<dbReference type="NCBIfam" id="TIGR01733">
    <property type="entry name" value="AA-adenyl-dom"/>
    <property type="match status" value="2"/>
</dbReference>
<dbReference type="Gene3D" id="1.10.1200.10">
    <property type="entry name" value="ACP-like"/>
    <property type="match status" value="1"/>
</dbReference>
<evidence type="ECO:0000256" key="3">
    <source>
        <dbReference type="ARBA" id="ARBA00022553"/>
    </source>
</evidence>
<keyword evidence="5" id="KW-0045">Antibiotic biosynthesis</keyword>
<dbReference type="SUPFAM" id="SSF52777">
    <property type="entry name" value="CoA-dependent acyltransferases"/>
    <property type="match status" value="8"/>
</dbReference>
<dbReference type="PROSITE" id="PS00012">
    <property type="entry name" value="PHOSPHOPANTETHEINE"/>
    <property type="match status" value="2"/>
</dbReference>
<comment type="cofactor">
    <cofactor evidence="1">
        <name>pantetheine 4'-phosphate</name>
        <dbReference type="ChEBI" id="CHEBI:47942"/>
    </cofactor>
</comment>
<dbReference type="UniPathway" id="UPA00011"/>
<keyword evidence="3" id="KW-0597">Phosphoprotein</keyword>
<dbReference type="Gene3D" id="3.40.50.980">
    <property type="match status" value="4"/>
</dbReference>
<dbReference type="SUPFAM" id="SSF56801">
    <property type="entry name" value="Acetyl-CoA synthetase-like"/>
    <property type="match status" value="2"/>
</dbReference>
<dbReference type="InterPro" id="IPR001242">
    <property type="entry name" value="Condensation_dom"/>
</dbReference>
<dbReference type="EMBL" id="PSZC01000043">
    <property type="protein sequence ID" value="PPJ30749.1"/>
    <property type="molecule type" value="Genomic_DNA"/>
</dbReference>
<organism evidence="8 9">
    <name type="scientific">Nocardia nova</name>
    <dbReference type="NCBI Taxonomy" id="37330"/>
    <lineage>
        <taxon>Bacteria</taxon>
        <taxon>Bacillati</taxon>
        <taxon>Actinomycetota</taxon>
        <taxon>Actinomycetes</taxon>
        <taxon>Mycobacteriales</taxon>
        <taxon>Nocardiaceae</taxon>
        <taxon>Nocardia</taxon>
    </lineage>
</organism>
<dbReference type="GO" id="GO:0043041">
    <property type="term" value="P:amino acid activation for nonribosomal peptide biosynthetic process"/>
    <property type="evidence" value="ECO:0007669"/>
    <property type="project" value="TreeGrafter"/>
</dbReference>
<dbReference type="GO" id="GO:0044550">
    <property type="term" value="P:secondary metabolite biosynthetic process"/>
    <property type="evidence" value="ECO:0007669"/>
    <property type="project" value="TreeGrafter"/>
</dbReference>
<dbReference type="Gene3D" id="3.30.559.30">
    <property type="entry name" value="Nonribosomal peptide synthetase, condensation domain"/>
    <property type="match status" value="4"/>
</dbReference>
<dbReference type="Gene3D" id="3.30.559.10">
    <property type="entry name" value="Chloramphenicol acetyltransferase-like domain"/>
    <property type="match status" value="4"/>
</dbReference>
<dbReference type="InterPro" id="IPR020845">
    <property type="entry name" value="AMP-binding_CS"/>
</dbReference>
<evidence type="ECO:0000313" key="8">
    <source>
        <dbReference type="EMBL" id="PPJ30749.1"/>
    </source>
</evidence>
<proteinExistence type="predicted"/>
<dbReference type="Pfam" id="PF00501">
    <property type="entry name" value="AMP-binding"/>
    <property type="match status" value="2"/>
</dbReference>
<dbReference type="GO" id="GO:0003824">
    <property type="term" value="F:catalytic activity"/>
    <property type="evidence" value="ECO:0007669"/>
    <property type="project" value="InterPro"/>
</dbReference>
<evidence type="ECO:0000256" key="4">
    <source>
        <dbReference type="ARBA" id="ARBA00022737"/>
    </source>
</evidence>
<dbReference type="SMART" id="SM00823">
    <property type="entry name" value="PKS_PP"/>
    <property type="match status" value="2"/>
</dbReference>
<feature type="non-terminal residue" evidence="8">
    <location>
        <position position="3079"/>
    </location>
</feature>
<dbReference type="Pfam" id="PF00550">
    <property type="entry name" value="PP-binding"/>
    <property type="match status" value="2"/>
</dbReference>
<dbReference type="InterPro" id="IPR023213">
    <property type="entry name" value="CAT-like_dom_sf"/>
</dbReference>
<dbReference type="PROSITE" id="PS50075">
    <property type="entry name" value="CARRIER"/>
    <property type="match status" value="2"/>
</dbReference>
<dbReference type="InterPro" id="IPR025110">
    <property type="entry name" value="AMP-bd_C"/>
</dbReference>